<dbReference type="GO" id="GO:0000155">
    <property type="term" value="F:phosphorelay sensor kinase activity"/>
    <property type="evidence" value="ECO:0007669"/>
    <property type="project" value="InterPro"/>
</dbReference>
<keyword evidence="7" id="KW-0812">Transmembrane</keyword>
<dbReference type="Gene3D" id="6.10.340.10">
    <property type="match status" value="1"/>
</dbReference>
<dbReference type="InterPro" id="IPR003660">
    <property type="entry name" value="HAMP_dom"/>
</dbReference>
<comment type="subcellular location">
    <subcellularLocation>
        <location evidence="1">Cell membrane</location>
        <topology evidence="1">Multi-pass membrane protein</topology>
    </subcellularLocation>
</comment>
<dbReference type="CDD" id="cd06225">
    <property type="entry name" value="HAMP"/>
    <property type="match status" value="1"/>
</dbReference>
<dbReference type="InterPro" id="IPR050640">
    <property type="entry name" value="Bact_2-comp_sensor_kinase"/>
</dbReference>
<comment type="caution">
    <text evidence="9">The sequence shown here is derived from an EMBL/GenBank/DDBJ whole genome shotgun (WGS) entry which is preliminary data.</text>
</comment>
<keyword evidence="7" id="KW-1133">Transmembrane helix</keyword>
<evidence type="ECO:0000256" key="6">
    <source>
        <dbReference type="ARBA" id="ARBA00023136"/>
    </source>
</evidence>
<evidence type="ECO:0000256" key="2">
    <source>
        <dbReference type="ARBA" id="ARBA00022475"/>
    </source>
</evidence>
<feature type="transmembrane region" description="Helical" evidence="7">
    <location>
        <begin position="12"/>
        <end position="30"/>
    </location>
</feature>
<dbReference type="EMBL" id="RBZM01000008">
    <property type="protein sequence ID" value="RKP49989.1"/>
    <property type="molecule type" value="Genomic_DNA"/>
</dbReference>
<evidence type="ECO:0000256" key="7">
    <source>
        <dbReference type="SAM" id="Phobius"/>
    </source>
</evidence>
<accession>A0A494XPD7</accession>
<dbReference type="Proteomes" id="UP000282076">
    <property type="component" value="Unassembled WGS sequence"/>
</dbReference>
<keyword evidence="5 9" id="KW-0418">Kinase</keyword>
<dbReference type="PANTHER" id="PTHR34220:SF7">
    <property type="entry name" value="SENSOR HISTIDINE KINASE YPDA"/>
    <property type="match status" value="1"/>
</dbReference>
<evidence type="ECO:0000256" key="4">
    <source>
        <dbReference type="ARBA" id="ARBA00022679"/>
    </source>
</evidence>
<dbReference type="PANTHER" id="PTHR34220">
    <property type="entry name" value="SENSOR HISTIDINE KINASE YPDA"/>
    <property type="match status" value="1"/>
</dbReference>
<dbReference type="InterPro" id="IPR003594">
    <property type="entry name" value="HATPase_dom"/>
</dbReference>
<keyword evidence="3" id="KW-0597">Phosphoprotein</keyword>
<dbReference type="RefSeq" id="WP_120978673.1">
    <property type="nucleotide sequence ID" value="NZ_RBZM01000008.1"/>
</dbReference>
<dbReference type="PROSITE" id="PS50885">
    <property type="entry name" value="HAMP"/>
    <property type="match status" value="1"/>
</dbReference>
<dbReference type="InterPro" id="IPR010559">
    <property type="entry name" value="Sig_transdc_His_kin_internal"/>
</dbReference>
<keyword evidence="6 7" id="KW-0472">Membrane</keyword>
<gene>
    <name evidence="9" type="ORF">D7Z26_19425</name>
</gene>
<dbReference type="AlphaFoldDB" id="A0A494XPD7"/>
<dbReference type="GO" id="GO:0005886">
    <property type="term" value="C:plasma membrane"/>
    <property type="evidence" value="ECO:0007669"/>
    <property type="project" value="UniProtKB-SubCell"/>
</dbReference>
<keyword evidence="4" id="KW-0808">Transferase</keyword>
<evidence type="ECO:0000313" key="10">
    <source>
        <dbReference type="Proteomes" id="UP000282076"/>
    </source>
</evidence>
<keyword evidence="2" id="KW-1003">Cell membrane</keyword>
<evidence type="ECO:0000256" key="1">
    <source>
        <dbReference type="ARBA" id="ARBA00004651"/>
    </source>
</evidence>
<feature type="domain" description="HAMP" evidence="8">
    <location>
        <begin position="334"/>
        <end position="359"/>
    </location>
</feature>
<dbReference type="OrthoDB" id="9776552at2"/>
<dbReference type="Pfam" id="PF02518">
    <property type="entry name" value="HATPase_c"/>
    <property type="match status" value="1"/>
</dbReference>
<dbReference type="Pfam" id="PF06580">
    <property type="entry name" value="His_kinase"/>
    <property type="match status" value="1"/>
</dbReference>
<evidence type="ECO:0000256" key="3">
    <source>
        <dbReference type="ARBA" id="ARBA00022553"/>
    </source>
</evidence>
<proteinExistence type="predicted"/>
<dbReference type="SUPFAM" id="SSF55874">
    <property type="entry name" value="ATPase domain of HSP90 chaperone/DNA topoisomerase II/histidine kinase"/>
    <property type="match status" value="1"/>
</dbReference>
<dbReference type="Gene3D" id="3.30.565.10">
    <property type="entry name" value="Histidine kinase-like ATPase, C-terminal domain"/>
    <property type="match status" value="1"/>
</dbReference>
<evidence type="ECO:0000313" key="9">
    <source>
        <dbReference type="EMBL" id="RKP49989.1"/>
    </source>
</evidence>
<reference evidence="9 10" key="1">
    <citation type="submission" date="2018-10" db="EMBL/GenBank/DDBJ databases">
        <title>Cohnella sp. M2MS4P-1, whole genome shotgun sequence.</title>
        <authorList>
            <person name="Tuo L."/>
        </authorList>
    </citation>
    <scope>NUCLEOTIDE SEQUENCE [LARGE SCALE GENOMIC DNA]</scope>
    <source>
        <strain evidence="9 10">M2MS4P-1</strain>
    </source>
</reference>
<dbReference type="InterPro" id="IPR036890">
    <property type="entry name" value="HATPase_C_sf"/>
</dbReference>
<organism evidence="9 10">
    <name type="scientific">Cohnella endophytica</name>
    <dbReference type="NCBI Taxonomy" id="2419778"/>
    <lineage>
        <taxon>Bacteria</taxon>
        <taxon>Bacillati</taxon>
        <taxon>Bacillota</taxon>
        <taxon>Bacilli</taxon>
        <taxon>Bacillales</taxon>
        <taxon>Paenibacillaceae</taxon>
        <taxon>Cohnella</taxon>
    </lineage>
</organism>
<name>A0A494XPD7_9BACL</name>
<sequence length="594" mass="66426">MRRISIRLRLMVLMIGLTALPVVTMTWIGTTNTRQSVEKELIGANESRMMWADQYLNELIEQIDMMFVTLQINEQLMENWGIDTSGGSDLGTQVQSHNVIRDAVTSVFYANTRKIDFLTLYSHSSKRTFSVSYADSGSISKLDIRAGAWSRMEKGPIGMYFKQEDDGIYAFHGINRFSDRRLQGGISLRIKKDVWKEVSNILQSEAESSVFLLNDEGELLSGSTKTIASAEVVDRLNRLDLKDSRLDFRRTDEYFYFAKKIGDGQLTVVKVIPVRNVTQSAKPTIRAGFLTGSLFAAASILLSVLVSLRISRPIVSLARTMRMAPIQSFETKSVNSHDEIGLLQHGYNSMIQRIKELIENGYQREIQVKNAQLKALQAQINPHFLNNTLHLIGGMALAKDAPEIYRITRVIGDLLRYSISTDDDVVPLQQELTHMRNYLFIQELRFTGRCTANVTIDESALACKLPKFTLQPIVENAFEHGLQRKEGKWALEVRVKRIGGRIALLVKDEGVGMTAERLNALREEMNGGVSRASGDEARNGPKSRKGIGLLNVDSRLKLQFGERYGVRLFSNAGTGTLVVILLPSESVGGNGNGI</sequence>
<evidence type="ECO:0000256" key="5">
    <source>
        <dbReference type="ARBA" id="ARBA00022777"/>
    </source>
</evidence>
<evidence type="ECO:0000259" key="8">
    <source>
        <dbReference type="PROSITE" id="PS50885"/>
    </source>
</evidence>
<protein>
    <submittedName>
        <fullName evidence="9">Sensor histidine kinase</fullName>
    </submittedName>
</protein>
<keyword evidence="10" id="KW-1185">Reference proteome</keyword>